<feature type="transmembrane region" description="Helical" evidence="1">
    <location>
        <begin position="116"/>
        <end position="140"/>
    </location>
</feature>
<feature type="transmembrane region" description="Helical" evidence="1">
    <location>
        <begin position="54"/>
        <end position="74"/>
    </location>
</feature>
<protein>
    <recommendedName>
        <fullName evidence="4">DUF1761 domain-containing protein</fullName>
    </recommendedName>
</protein>
<name>A0A1M5PIY2_9EURY</name>
<keyword evidence="3" id="KW-1185">Reference proteome</keyword>
<dbReference type="EMBL" id="FQWV01000003">
    <property type="protein sequence ID" value="SHH01691.1"/>
    <property type="molecule type" value="Genomic_DNA"/>
</dbReference>
<keyword evidence="1" id="KW-1133">Transmembrane helix</keyword>
<gene>
    <name evidence="2" type="ORF">SAMN05443636_1623</name>
</gene>
<evidence type="ECO:0000313" key="2">
    <source>
        <dbReference type="EMBL" id="SHH01691.1"/>
    </source>
</evidence>
<dbReference type="STRING" id="43928.SAMN05443636_1623"/>
<keyword evidence="1" id="KW-0812">Transmembrane</keyword>
<organism evidence="2 3">
    <name type="scientific">Halobaculum gomorrense</name>
    <dbReference type="NCBI Taxonomy" id="43928"/>
    <lineage>
        <taxon>Archaea</taxon>
        <taxon>Methanobacteriati</taxon>
        <taxon>Methanobacteriota</taxon>
        <taxon>Stenosarchaea group</taxon>
        <taxon>Halobacteria</taxon>
        <taxon>Halobacteriales</taxon>
        <taxon>Haloferacaceae</taxon>
        <taxon>Halobaculum</taxon>
    </lineage>
</organism>
<dbReference type="RefSeq" id="WP_073308294.1">
    <property type="nucleotide sequence ID" value="NZ_FQWV01000003.1"/>
</dbReference>
<proteinExistence type="predicted"/>
<dbReference type="AlphaFoldDB" id="A0A1M5PIY2"/>
<evidence type="ECO:0000313" key="3">
    <source>
        <dbReference type="Proteomes" id="UP000184357"/>
    </source>
</evidence>
<reference evidence="2 3" key="1">
    <citation type="submission" date="2016-11" db="EMBL/GenBank/DDBJ databases">
        <authorList>
            <person name="Jaros S."/>
            <person name="Januszkiewicz K."/>
            <person name="Wedrychowicz H."/>
        </authorList>
    </citation>
    <scope>NUCLEOTIDE SEQUENCE [LARGE SCALE GENOMIC DNA]</scope>
    <source>
        <strain evidence="2 3">DSM 9297</strain>
    </source>
</reference>
<keyword evidence="1" id="KW-0472">Membrane</keyword>
<dbReference type="Proteomes" id="UP000184357">
    <property type="component" value="Unassembled WGS sequence"/>
</dbReference>
<evidence type="ECO:0000256" key="1">
    <source>
        <dbReference type="SAM" id="Phobius"/>
    </source>
</evidence>
<evidence type="ECO:0008006" key="4">
    <source>
        <dbReference type="Google" id="ProtNLM"/>
    </source>
</evidence>
<accession>A0A1M5PIY2</accession>
<feature type="transmembrane region" description="Helical" evidence="1">
    <location>
        <begin position="81"/>
        <end position="104"/>
    </location>
</feature>
<sequence length="141" mass="14416">MASIIAGLAGGVVATIVMTMVMMVMGDGGPPPTAALVAKFAGGEPEEYAMPGMILHLIYGILAGAVFAVGVPLLRLSLGSVAVAVGLGLVYGVILMIGGMLFWMRMVIGMEPDRDMMVMFGTVHVVYGVILGAFLGTGILA</sequence>